<keyword evidence="2" id="KW-1185">Reference proteome</keyword>
<dbReference type="KEGG" id="ocn:CUC15_17880"/>
<dbReference type="RefSeq" id="WP_114917980.1">
    <property type="nucleotide sequence ID" value="NZ_CP024848.1"/>
</dbReference>
<dbReference type="Gene3D" id="1.20.1440.30">
    <property type="entry name" value="Biosynthetic Protein domain"/>
    <property type="match status" value="1"/>
</dbReference>
<dbReference type="Gene3D" id="3.40.1660.10">
    <property type="entry name" value="EreA-like (biosynthetic domain)"/>
    <property type="match status" value="1"/>
</dbReference>
<organism evidence="1 2">
    <name type="scientific">Oceanobacillus zhaokaii</name>
    <dbReference type="NCBI Taxonomy" id="2052660"/>
    <lineage>
        <taxon>Bacteria</taxon>
        <taxon>Bacillati</taxon>
        <taxon>Bacillota</taxon>
        <taxon>Bacilli</taxon>
        <taxon>Bacillales</taxon>
        <taxon>Bacillaceae</taxon>
        <taxon>Oceanobacillus</taxon>
    </lineage>
</organism>
<proteinExistence type="predicted"/>
<dbReference type="SUPFAM" id="SSF159501">
    <property type="entry name" value="EreA/ChaN-like"/>
    <property type="match status" value="1"/>
</dbReference>
<dbReference type="Pfam" id="PF05139">
    <property type="entry name" value="Erythro_esteras"/>
    <property type="match status" value="1"/>
</dbReference>
<dbReference type="Gene3D" id="3.30.1870.10">
    <property type="entry name" value="EreA-like, domain 2"/>
    <property type="match status" value="1"/>
</dbReference>
<dbReference type="CDD" id="cd14728">
    <property type="entry name" value="Ere-like"/>
    <property type="match status" value="1"/>
</dbReference>
<dbReference type="AlphaFoldDB" id="A0A345PL16"/>
<reference evidence="2" key="1">
    <citation type="submission" date="2017-11" db="EMBL/GenBank/DDBJ databases">
        <authorList>
            <person name="Zhu W."/>
        </authorList>
    </citation>
    <scope>NUCLEOTIDE SEQUENCE [LARGE SCALE GENOMIC DNA]</scope>
    <source>
        <strain evidence="2">160</strain>
    </source>
</reference>
<dbReference type="GO" id="GO:0046677">
    <property type="term" value="P:response to antibiotic"/>
    <property type="evidence" value="ECO:0007669"/>
    <property type="project" value="InterPro"/>
</dbReference>
<dbReference type="EMBL" id="CP024848">
    <property type="protein sequence ID" value="AXI10696.1"/>
    <property type="molecule type" value="Genomic_DNA"/>
</dbReference>
<protein>
    <submittedName>
        <fullName evidence="1">Erythromycin esterase</fullName>
    </submittedName>
</protein>
<dbReference type="InterPro" id="IPR007815">
    <property type="entry name" value="Emycin_Estase"/>
</dbReference>
<sequence length="411" mass="48925">MLSFPFINRKYNDYTNWVKDQSYGINDLATSNLGDFSFLEEVISEKRIVWLGENGHGIREHNLLKNKVIHYLYHKMEFKLIAFESGLTECYTSNYVKDELSVDQLLDKSIFSLWKTEETYPLFELIKDNRELNLIGFDFQPSTKQSLLTSFLDKINIDFPLEFKSSIQNMEEKTANWYDRMGKYKARRKRVPKDILQEYKLFQKEQNEQIDRLHLILNDIKKDFFNKALDVPYKFIKKVLDNKRHFLNHFTDNERDYSKFRDQVMAANLEWICNELYPDEKIIIWAHNAHIYKNYQTITKYRPMGSLISKALMDDSYYIGLFMYEGEAALINRTVYKIGKPPKKSLEDYMNHTDSSISFLDFSNVVSQPFNKWIFEKTLILEHGTMQKLITPAEQFDGIFFVKEVSPPHYI</sequence>
<gene>
    <name evidence="1" type="ORF">CUC15_17880</name>
</gene>
<dbReference type="Proteomes" id="UP000253908">
    <property type="component" value="Chromosome"/>
</dbReference>
<accession>A0A345PL16</accession>
<evidence type="ECO:0000313" key="2">
    <source>
        <dbReference type="Proteomes" id="UP000253908"/>
    </source>
</evidence>
<evidence type="ECO:0000313" key="1">
    <source>
        <dbReference type="EMBL" id="AXI10696.1"/>
    </source>
</evidence>
<dbReference type="OrthoDB" id="9810066at2"/>
<dbReference type="InterPro" id="IPR052036">
    <property type="entry name" value="Hydrolase/PRTase-associated"/>
</dbReference>
<dbReference type="PANTHER" id="PTHR31299:SF0">
    <property type="entry name" value="ESTERASE, PUTATIVE (AFU_ORTHOLOGUE AFUA_1G05850)-RELATED"/>
    <property type="match status" value="1"/>
</dbReference>
<dbReference type="PANTHER" id="PTHR31299">
    <property type="entry name" value="ESTERASE, PUTATIVE (AFU_ORTHOLOGUE AFUA_1G05850)-RELATED"/>
    <property type="match status" value="1"/>
</dbReference>
<name>A0A345PL16_9BACI</name>